<dbReference type="AlphaFoldDB" id="A0A6A5SEA8"/>
<evidence type="ECO:0000313" key="3">
    <source>
        <dbReference type="Proteomes" id="UP000800038"/>
    </source>
</evidence>
<accession>A0A6A5SEA8</accession>
<evidence type="ECO:0000313" key="2">
    <source>
        <dbReference type="EMBL" id="KAF1937888.1"/>
    </source>
</evidence>
<sequence>MATFTSVPQATSSQFRHYNPMSLKRTKSKAKVTGYALGRDRTEGETYNSELLHQDTGHELHTIPQQIPQVQETGHIADHGINMYDLPSDDSRYQSGRELLDKGVMDYATRVATSDSATNGLLDGSSIDFHSIEESGTAEEHHSATHFQHSNRAYPVALAAAAAAAAAVAPVPLVGEACSQATEPKAQTLHFPAPHTPSPSSPSLPKRPPSSSSSPPPGKGSRPL</sequence>
<protein>
    <submittedName>
        <fullName evidence="2">Uncharacterized protein</fullName>
    </submittedName>
</protein>
<organism evidence="2 3">
    <name type="scientific">Clathrospora elynae</name>
    <dbReference type="NCBI Taxonomy" id="706981"/>
    <lineage>
        <taxon>Eukaryota</taxon>
        <taxon>Fungi</taxon>
        <taxon>Dikarya</taxon>
        <taxon>Ascomycota</taxon>
        <taxon>Pezizomycotina</taxon>
        <taxon>Dothideomycetes</taxon>
        <taxon>Pleosporomycetidae</taxon>
        <taxon>Pleosporales</taxon>
        <taxon>Diademaceae</taxon>
        <taxon>Clathrospora</taxon>
    </lineage>
</organism>
<proteinExistence type="predicted"/>
<keyword evidence="3" id="KW-1185">Reference proteome</keyword>
<reference evidence="2" key="1">
    <citation type="journal article" date="2020" name="Stud. Mycol.">
        <title>101 Dothideomycetes genomes: a test case for predicting lifestyles and emergence of pathogens.</title>
        <authorList>
            <person name="Haridas S."/>
            <person name="Albert R."/>
            <person name="Binder M."/>
            <person name="Bloem J."/>
            <person name="Labutti K."/>
            <person name="Salamov A."/>
            <person name="Andreopoulos B."/>
            <person name="Baker S."/>
            <person name="Barry K."/>
            <person name="Bills G."/>
            <person name="Bluhm B."/>
            <person name="Cannon C."/>
            <person name="Castanera R."/>
            <person name="Culley D."/>
            <person name="Daum C."/>
            <person name="Ezra D."/>
            <person name="Gonzalez J."/>
            <person name="Henrissat B."/>
            <person name="Kuo A."/>
            <person name="Liang C."/>
            <person name="Lipzen A."/>
            <person name="Lutzoni F."/>
            <person name="Magnuson J."/>
            <person name="Mondo S."/>
            <person name="Nolan M."/>
            <person name="Ohm R."/>
            <person name="Pangilinan J."/>
            <person name="Park H.-J."/>
            <person name="Ramirez L."/>
            <person name="Alfaro M."/>
            <person name="Sun H."/>
            <person name="Tritt A."/>
            <person name="Yoshinaga Y."/>
            <person name="Zwiers L.-H."/>
            <person name="Turgeon B."/>
            <person name="Goodwin S."/>
            <person name="Spatafora J."/>
            <person name="Crous P."/>
            <person name="Grigoriev I."/>
        </authorList>
    </citation>
    <scope>NUCLEOTIDE SEQUENCE</scope>
    <source>
        <strain evidence="2">CBS 161.51</strain>
    </source>
</reference>
<feature type="region of interest" description="Disordered" evidence="1">
    <location>
        <begin position="182"/>
        <end position="224"/>
    </location>
</feature>
<dbReference type="Proteomes" id="UP000800038">
    <property type="component" value="Unassembled WGS sequence"/>
</dbReference>
<dbReference type="EMBL" id="ML976122">
    <property type="protein sequence ID" value="KAF1937888.1"/>
    <property type="molecule type" value="Genomic_DNA"/>
</dbReference>
<gene>
    <name evidence="2" type="ORF">EJ02DRAFT_426203</name>
</gene>
<evidence type="ECO:0000256" key="1">
    <source>
        <dbReference type="SAM" id="MobiDB-lite"/>
    </source>
</evidence>
<feature type="compositionally biased region" description="Pro residues" evidence="1">
    <location>
        <begin position="194"/>
        <end position="218"/>
    </location>
</feature>
<name>A0A6A5SEA8_9PLEO</name>